<sequence>MKKHLLMLAIASSCLIAGQAGAMTKDEYKAAKDKIEANYKADKAKCDALKDNAKDVCNKEAKGKENVAKAELEQQYKPSDSNARKVEEEKVKANYEVAKEKCDDLKGDAKDACEKQAKADETKGKADIKAMHAKK</sequence>
<evidence type="ECO:0000313" key="4">
    <source>
        <dbReference type="EMBL" id="GAA4355174.1"/>
    </source>
</evidence>
<feature type="region of interest" description="Disordered" evidence="2">
    <location>
        <begin position="115"/>
        <end position="135"/>
    </location>
</feature>
<keyword evidence="3" id="KW-0732">Signal</keyword>
<evidence type="ECO:0000256" key="1">
    <source>
        <dbReference type="SAM" id="Coils"/>
    </source>
</evidence>
<evidence type="ECO:0000256" key="2">
    <source>
        <dbReference type="SAM" id="MobiDB-lite"/>
    </source>
</evidence>
<feature type="chain" id="PRO_5045196139" description="Cell envelope biogenesis protein TolA" evidence="3">
    <location>
        <begin position="23"/>
        <end position="135"/>
    </location>
</feature>
<protein>
    <recommendedName>
        <fullName evidence="6">Cell envelope biogenesis protein TolA</fullName>
    </recommendedName>
</protein>
<keyword evidence="5" id="KW-1185">Reference proteome</keyword>
<feature type="coiled-coil region" evidence="1">
    <location>
        <begin position="25"/>
        <end position="52"/>
    </location>
</feature>
<dbReference type="Proteomes" id="UP001500975">
    <property type="component" value="Unassembled WGS sequence"/>
</dbReference>
<evidence type="ECO:0000256" key="3">
    <source>
        <dbReference type="SAM" id="SignalP"/>
    </source>
</evidence>
<organism evidence="4 5">
    <name type="scientific">Variovorax defluvii</name>
    <dbReference type="NCBI Taxonomy" id="913761"/>
    <lineage>
        <taxon>Bacteria</taxon>
        <taxon>Pseudomonadati</taxon>
        <taxon>Pseudomonadota</taxon>
        <taxon>Betaproteobacteria</taxon>
        <taxon>Burkholderiales</taxon>
        <taxon>Comamonadaceae</taxon>
        <taxon>Variovorax</taxon>
    </lineage>
</organism>
<dbReference type="EMBL" id="BAABGJ010000080">
    <property type="protein sequence ID" value="GAA4355174.1"/>
    <property type="molecule type" value="Genomic_DNA"/>
</dbReference>
<comment type="caution">
    <text evidence="4">The sequence shown here is derived from an EMBL/GenBank/DDBJ whole genome shotgun (WGS) entry which is preliminary data.</text>
</comment>
<evidence type="ECO:0008006" key="6">
    <source>
        <dbReference type="Google" id="ProtNLM"/>
    </source>
</evidence>
<gene>
    <name evidence="4" type="ORF">GCM10023165_47050</name>
</gene>
<keyword evidence="1" id="KW-0175">Coiled coil</keyword>
<reference evidence="5" key="1">
    <citation type="journal article" date="2019" name="Int. J. Syst. Evol. Microbiol.">
        <title>The Global Catalogue of Microorganisms (GCM) 10K type strain sequencing project: providing services to taxonomists for standard genome sequencing and annotation.</title>
        <authorList>
            <consortium name="The Broad Institute Genomics Platform"/>
            <consortium name="The Broad Institute Genome Sequencing Center for Infectious Disease"/>
            <person name="Wu L."/>
            <person name="Ma J."/>
        </authorList>
    </citation>
    <scope>NUCLEOTIDE SEQUENCE [LARGE SCALE GENOMIC DNA]</scope>
    <source>
        <strain evidence="5">JCM 17804</strain>
    </source>
</reference>
<evidence type="ECO:0000313" key="5">
    <source>
        <dbReference type="Proteomes" id="UP001500975"/>
    </source>
</evidence>
<feature type="signal peptide" evidence="3">
    <location>
        <begin position="1"/>
        <end position="22"/>
    </location>
</feature>
<name>A0ABP8IB48_9BURK</name>
<accession>A0ABP8IB48</accession>
<feature type="region of interest" description="Disordered" evidence="2">
    <location>
        <begin position="69"/>
        <end position="89"/>
    </location>
</feature>
<dbReference type="RefSeq" id="WP_345541018.1">
    <property type="nucleotide sequence ID" value="NZ_BAABGJ010000080.1"/>
</dbReference>
<proteinExistence type="predicted"/>